<gene>
    <name evidence="2" type="ORF">CRM94_24715</name>
    <name evidence="1" type="ORF">DM48_7237</name>
</gene>
<reference evidence="4" key="3">
    <citation type="submission" date="2017-09" db="EMBL/GenBank/DDBJ databases">
        <title>FDA dAtabase for Regulatory Grade micrObial Sequences (FDA-ARGOS): Supporting development and validation of Infectious Disease Dx tests.</title>
        <authorList>
            <person name="Minogue T."/>
            <person name="Wolcott M."/>
            <person name="Wasieloski L."/>
            <person name="Aguilar W."/>
            <person name="Moore D."/>
            <person name="Tallon L."/>
            <person name="Sadzewicz L."/>
            <person name="Ott S."/>
            <person name="Zhao X."/>
            <person name="Nagaraj S."/>
            <person name="Vavikolanu K."/>
            <person name="Aluvathingal J."/>
            <person name="Nadendla S."/>
            <person name="Sichtig H."/>
        </authorList>
    </citation>
    <scope>NUCLEOTIDE SEQUENCE [LARGE SCALE GENOMIC DNA]</scope>
    <source>
        <strain evidence="4">FDAARGOS_390</strain>
    </source>
</reference>
<dbReference type="EMBL" id="PDDY01000004">
    <property type="protein sequence ID" value="PEH37703.1"/>
    <property type="molecule type" value="Genomic_DNA"/>
</dbReference>
<dbReference type="AlphaFoldDB" id="A0A095F0R6"/>
<dbReference type="Proteomes" id="UP000220629">
    <property type="component" value="Unassembled WGS sequence"/>
</dbReference>
<evidence type="ECO:0000313" key="2">
    <source>
        <dbReference type="EMBL" id="PEH37703.1"/>
    </source>
</evidence>
<accession>A0A095F0R6</accession>
<dbReference type="Proteomes" id="UP000029590">
    <property type="component" value="Unassembled WGS sequence"/>
</dbReference>
<evidence type="ECO:0000313" key="3">
    <source>
        <dbReference type="Proteomes" id="UP000029590"/>
    </source>
</evidence>
<protein>
    <submittedName>
        <fullName evidence="2">Uncharacterized protein</fullName>
    </submittedName>
</protein>
<organism evidence="2 4">
    <name type="scientific">Burkholderia gladioli</name>
    <name type="common">Pseudomonas marginata</name>
    <name type="synonym">Phytomonas marginata</name>
    <dbReference type="NCBI Taxonomy" id="28095"/>
    <lineage>
        <taxon>Bacteria</taxon>
        <taxon>Pseudomonadati</taxon>
        <taxon>Pseudomonadota</taxon>
        <taxon>Betaproteobacteria</taxon>
        <taxon>Burkholderiales</taxon>
        <taxon>Burkholderiaceae</taxon>
        <taxon>Burkholderia</taxon>
    </lineage>
</organism>
<reference evidence="1 3" key="1">
    <citation type="submission" date="2014-04" db="EMBL/GenBank/DDBJ databases">
        <authorList>
            <person name="Bishop-Lilly K.A."/>
            <person name="Broomall S.M."/>
            <person name="Chain P.S."/>
            <person name="Chertkov O."/>
            <person name="Coyne S.R."/>
            <person name="Daligault H.E."/>
            <person name="Davenport K.W."/>
            <person name="Erkkila T."/>
            <person name="Frey K.G."/>
            <person name="Gibbons H.S."/>
            <person name="Gu W."/>
            <person name="Jaissle J."/>
            <person name="Johnson S.L."/>
            <person name="Koroleva G.I."/>
            <person name="Ladner J.T."/>
            <person name="Lo C.-C."/>
            <person name="Minogue T.D."/>
            <person name="Munk C."/>
            <person name="Palacios G.F."/>
            <person name="Redden C.L."/>
            <person name="Rosenzweig C.N."/>
            <person name="Scholz M.B."/>
            <person name="Teshima H."/>
            <person name="Xu Y."/>
        </authorList>
    </citation>
    <scope>NUCLEOTIDE SEQUENCE [LARGE SCALE GENOMIC DNA]</scope>
    <source>
        <strain evidence="3">gladioli</strain>
        <strain evidence="1">Gladioli</strain>
    </source>
</reference>
<comment type="caution">
    <text evidence="2">The sequence shown here is derived from an EMBL/GenBank/DDBJ whole genome shotgun (WGS) entry which is preliminary data.</text>
</comment>
<evidence type="ECO:0000313" key="4">
    <source>
        <dbReference type="Proteomes" id="UP000220629"/>
    </source>
</evidence>
<dbReference type="EMBL" id="JPGG01000017">
    <property type="protein sequence ID" value="KGC10958.1"/>
    <property type="molecule type" value="Genomic_DNA"/>
</dbReference>
<name>A0A095F0R6_BURGA</name>
<evidence type="ECO:0000313" key="1">
    <source>
        <dbReference type="EMBL" id="KGC10958.1"/>
    </source>
</evidence>
<sequence length="96" mass="9816">MGAFAVGKPRLRHAQMGSIAGEVISVSAHALRSSGLEILGSGIGSVSIRDLVAGVGELLATTPVGGFDTPVEILPLASVSEAWLVDADDRRLVLLP</sequence>
<reference evidence="2" key="2">
    <citation type="submission" date="2017-09" db="EMBL/GenBank/DDBJ databases">
        <title>FDA dAtabase for Regulatory Grade micrObial Sequences (FDA-ARGOS): Supporting development and validation of Infectious Disease Dx tests.</title>
        <authorList>
            <person name="Minogue T."/>
            <person name="Wolcott M."/>
            <person name="Wasieloski L."/>
            <person name="Aguilar W."/>
            <person name="Moore D."/>
            <person name="Tallon L.J."/>
            <person name="Sadzewicz L."/>
            <person name="Ott S."/>
            <person name="Zhao X."/>
            <person name="Nagaraj S."/>
            <person name="Vavikolanu K."/>
            <person name="Aluvathingal J."/>
            <person name="Nadendla S."/>
            <person name="Sichtig H."/>
        </authorList>
    </citation>
    <scope>NUCLEOTIDE SEQUENCE</scope>
    <source>
        <strain evidence="2">FDAARGOS_390</strain>
    </source>
</reference>
<proteinExistence type="predicted"/>